<gene>
    <name evidence="2" type="ORF">IZO911_LOCUS3015</name>
    <name evidence="4" type="ORF">JYZ213_LOCUS18345</name>
    <name evidence="7" type="ORF">KXQ929_LOCUS23320</name>
    <name evidence="5" type="ORF">OKA104_LOCUS2868</name>
    <name evidence="6" type="ORF">OXD698_LOCUS6830</name>
    <name evidence="3" type="ORF">VCS650_LOCUS4352</name>
</gene>
<dbReference type="Proteomes" id="UP000663881">
    <property type="component" value="Unassembled WGS sequence"/>
</dbReference>
<dbReference type="Proteomes" id="UP000663891">
    <property type="component" value="Unassembled WGS sequence"/>
</dbReference>
<dbReference type="EMBL" id="CAJNOE010000015">
    <property type="protein sequence ID" value="CAF0733128.1"/>
    <property type="molecule type" value="Genomic_DNA"/>
</dbReference>
<dbReference type="AlphaFoldDB" id="A0A813SZ40"/>
<name>A0A813SZ40_9BILA</name>
<evidence type="ECO:0000313" key="3">
    <source>
        <dbReference type="EMBL" id="CAF0807369.1"/>
    </source>
</evidence>
<comment type="caution">
    <text evidence="3">The sequence shown here is derived from an EMBL/GenBank/DDBJ whole genome shotgun (WGS) entry which is preliminary data.</text>
</comment>
<dbReference type="EMBL" id="CAJNON010000024">
    <property type="protein sequence ID" value="CAF0807369.1"/>
    <property type="molecule type" value="Genomic_DNA"/>
</dbReference>
<evidence type="ECO:0000313" key="4">
    <source>
        <dbReference type="EMBL" id="CAF1044826.1"/>
    </source>
</evidence>
<evidence type="ECO:0000313" key="6">
    <source>
        <dbReference type="EMBL" id="CAF3609211.1"/>
    </source>
</evidence>
<proteinExistence type="predicted"/>
<feature type="region of interest" description="Disordered" evidence="1">
    <location>
        <begin position="1"/>
        <end position="46"/>
    </location>
</feature>
<feature type="compositionally biased region" description="Polar residues" evidence="1">
    <location>
        <begin position="80"/>
        <end position="92"/>
    </location>
</feature>
<dbReference type="OrthoDB" id="10573065at2759"/>
<accession>A0A813SZ40</accession>
<evidence type="ECO:0000313" key="8">
    <source>
        <dbReference type="Proteomes" id="UP000663891"/>
    </source>
</evidence>
<evidence type="ECO:0000313" key="5">
    <source>
        <dbReference type="EMBL" id="CAF3526215.1"/>
    </source>
</evidence>
<evidence type="ECO:0000313" key="2">
    <source>
        <dbReference type="EMBL" id="CAF0733128.1"/>
    </source>
</evidence>
<organism evidence="3 8">
    <name type="scientific">Adineta steineri</name>
    <dbReference type="NCBI Taxonomy" id="433720"/>
    <lineage>
        <taxon>Eukaryota</taxon>
        <taxon>Metazoa</taxon>
        <taxon>Spiralia</taxon>
        <taxon>Gnathifera</taxon>
        <taxon>Rotifera</taxon>
        <taxon>Eurotatoria</taxon>
        <taxon>Bdelloidea</taxon>
        <taxon>Adinetida</taxon>
        <taxon>Adinetidae</taxon>
        <taxon>Adineta</taxon>
    </lineage>
</organism>
<sequence length="92" mass="10628">MGSNKSKQAKQAKAYGKNYSQRPVQTVPVIEPPPPPRPKSSEYKLPKKLVETIPKILPVYKSRRDKLYNPQSKRPLELSWLQQGSKNDNYTY</sequence>
<dbReference type="EMBL" id="CAJOAY010000080">
    <property type="protein sequence ID" value="CAF3526215.1"/>
    <property type="molecule type" value="Genomic_DNA"/>
</dbReference>
<reference evidence="3" key="1">
    <citation type="submission" date="2021-02" db="EMBL/GenBank/DDBJ databases">
        <authorList>
            <person name="Nowell W R."/>
        </authorList>
    </citation>
    <scope>NUCLEOTIDE SEQUENCE</scope>
</reference>
<feature type="compositionally biased region" description="Low complexity" evidence="1">
    <location>
        <begin position="1"/>
        <end position="29"/>
    </location>
</feature>
<dbReference type="EMBL" id="CAJOAZ010000304">
    <property type="protein sequence ID" value="CAF3609211.1"/>
    <property type="molecule type" value="Genomic_DNA"/>
</dbReference>
<protein>
    <submittedName>
        <fullName evidence="3">Uncharacterized protein</fullName>
    </submittedName>
</protein>
<evidence type="ECO:0000256" key="1">
    <source>
        <dbReference type="SAM" id="MobiDB-lite"/>
    </source>
</evidence>
<dbReference type="Proteomes" id="UP000663844">
    <property type="component" value="Unassembled WGS sequence"/>
</dbReference>
<dbReference type="Proteomes" id="UP000663845">
    <property type="component" value="Unassembled WGS sequence"/>
</dbReference>
<evidence type="ECO:0000313" key="7">
    <source>
        <dbReference type="EMBL" id="CAF3910406.1"/>
    </source>
</evidence>
<dbReference type="EMBL" id="CAJNOG010000178">
    <property type="protein sequence ID" value="CAF1044826.1"/>
    <property type="molecule type" value="Genomic_DNA"/>
</dbReference>
<dbReference type="EMBL" id="CAJOBB010001844">
    <property type="protein sequence ID" value="CAF3910406.1"/>
    <property type="molecule type" value="Genomic_DNA"/>
</dbReference>
<feature type="region of interest" description="Disordered" evidence="1">
    <location>
        <begin position="62"/>
        <end position="92"/>
    </location>
</feature>
<dbReference type="Proteomes" id="UP000663868">
    <property type="component" value="Unassembled WGS sequence"/>
</dbReference>
<dbReference type="Proteomes" id="UP000663860">
    <property type="component" value="Unassembled WGS sequence"/>
</dbReference>